<name>A0A7X4KEG5_9BURK</name>
<dbReference type="Gene3D" id="3.90.1150.10">
    <property type="entry name" value="Aspartate Aminotransferase, domain 1"/>
    <property type="match status" value="1"/>
</dbReference>
<dbReference type="PANTHER" id="PTHR30244:SF36">
    <property type="entry name" value="3-OXO-GLUCOSE-6-PHOSPHATE:GLUTAMATE AMINOTRANSFERASE"/>
    <property type="match status" value="1"/>
</dbReference>
<dbReference type="InterPro" id="IPR000653">
    <property type="entry name" value="DegT/StrS_aminotransferase"/>
</dbReference>
<dbReference type="InterPro" id="IPR015422">
    <property type="entry name" value="PyrdxlP-dep_Trfase_small"/>
</dbReference>
<dbReference type="Gene3D" id="3.40.640.10">
    <property type="entry name" value="Type I PLP-dependent aspartate aminotransferase-like (Major domain)"/>
    <property type="match status" value="1"/>
</dbReference>
<feature type="modified residue" description="N6-(pyridoxal phosphate)lysine" evidence="4">
    <location>
        <position position="186"/>
    </location>
</feature>
<dbReference type="EMBL" id="WWCK01000009">
    <property type="protein sequence ID" value="MYM70389.1"/>
    <property type="molecule type" value="Genomic_DNA"/>
</dbReference>
<proteinExistence type="inferred from homology"/>
<dbReference type="InterPro" id="IPR015421">
    <property type="entry name" value="PyrdxlP-dep_Trfase_major"/>
</dbReference>
<dbReference type="SUPFAM" id="SSF53383">
    <property type="entry name" value="PLP-dependent transferases"/>
    <property type="match status" value="1"/>
</dbReference>
<evidence type="ECO:0000256" key="1">
    <source>
        <dbReference type="ARBA" id="ARBA00022898"/>
    </source>
</evidence>
<dbReference type="CDD" id="cd00616">
    <property type="entry name" value="AHBA_syn"/>
    <property type="match status" value="1"/>
</dbReference>
<dbReference type="PANTHER" id="PTHR30244">
    <property type="entry name" value="TRANSAMINASE"/>
    <property type="match status" value="1"/>
</dbReference>
<gene>
    <name evidence="6" type="ORF">GTP45_26805</name>
</gene>
<evidence type="ECO:0000256" key="3">
    <source>
        <dbReference type="PIRSR" id="PIRSR000390-1"/>
    </source>
</evidence>
<keyword evidence="7" id="KW-1185">Reference proteome</keyword>
<dbReference type="GO" id="GO:0008483">
    <property type="term" value="F:transaminase activity"/>
    <property type="evidence" value="ECO:0007669"/>
    <property type="project" value="UniProtKB-KW"/>
</dbReference>
<reference evidence="6 7" key="1">
    <citation type="submission" date="2019-12" db="EMBL/GenBank/DDBJ databases">
        <title>Novel species isolated from a subtropical stream in China.</title>
        <authorList>
            <person name="Lu H."/>
        </authorList>
    </citation>
    <scope>NUCLEOTIDE SEQUENCE [LARGE SCALE GENOMIC DNA]</scope>
    <source>
        <strain evidence="6 7">FT55W</strain>
    </source>
</reference>
<comment type="caution">
    <text evidence="6">The sequence shown here is derived from an EMBL/GenBank/DDBJ whole genome shotgun (WGS) entry which is preliminary data.</text>
</comment>
<keyword evidence="6" id="KW-0808">Transferase</keyword>
<dbReference type="Proteomes" id="UP000450012">
    <property type="component" value="Unassembled WGS sequence"/>
</dbReference>
<dbReference type="FunFam" id="3.40.640.10:FF:000089">
    <property type="entry name" value="Aminotransferase, DegT/DnrJ/EryC1/StrS family"/>
    <property type="match status" value="1"/>
</dbReference>
<dbReference type="RefSeq" id="WP_161016886.1">
    <property type="nucleotide sequence ID" value="NZ_WWCK01000009.1"/>
</dbReference>
<sequence length="372" mass="39629">MSIPFLDLKAINLAHADEMEAAFKRVLNSGWFIQGQEVAQFERSFAAYCNAEHAIGVANGLDAIFMILKAYGIGPGDEVIVPSNTFIATWLAVSHCGATPIPVEPVEATYNLDPAKIAAAITPRTKAIMPVHLYGQPADMQPIMAIARQHGLKVIEDSAQAHGARCHGQLAGQLGDAAAFSFYPGKNLGALGDGGAVTTNDATLAQAIRTLGNYGSRVKYYNDVAGYNSRLDELQAALLSVKLPSLDAGNTQRKAIAAFYSEQLADRPGGIVLPVVPEWADPVWHLYVIRHPQRDALAKALAAAGVGTIVHYPVPPHLQPAYAELGYKQGDFPIAEAIHREVLSLPMGPTMTLEQAAQVVAALRTALAGLNQ</sequence>
<dbReference type="Pfam" id="PF01041">
    <property type="entry name" value="DegT_DnrJ_EryC1"/>
    <property type="match status" value="1"/>
</dbReference>
<dbReference type="PIRSF" id="PIRSF000390">
    <property type="entry name" value="PLP_StrS"/>
    <property type="match status" value="1"/>
</dbReference>
<evidence type="ECO:0000256" key="5">
    <source>
        <dbReference type="RuleBase" id="RU004508"/>
    </source>
</evidence>
<organism evidence="6 7">
    <name type="scientific">Duganella rivi</name>
    <dbReference type="NCBI Taxonomy" id="2666083"/>
    <lineage>
        <taxon>Bacteria</taxon>
        <taxon>Pseudomonadati</taxon>
        <taxon>Pseudomonadota</taxon>
        <taxon>Betaproteobacteria</taxon>
        <taxon>Burkholderiales</taxon>
        <taxon>Oxalobacteraceae</taxon>
        <taxon>Telluria group</taxon>
        <taxon>Duganella</taxon>
    </lineage>
</organism>
<dbReference type="InterPro" id="IPR015424">
    <property type="entry name" value="PyrdxlP-dep_Trfase"/>
</dbReference>
<evidence type="ECO:0000256" key="2">
    <source>
        <dbReference type="ARBA" id="ARBA00037999"/>
    </source>
</evidence>
<accession>A0A7X4KEG5</accession>
<evidence type="ECO:0000313" key="7">
    <source>
        <dbReference type="Proteomes" id="UP000450012"/>
    </source>
</evidence>
<dbReference type="AlphaFoldDB" id="A0A7X4KEG5"/>
<evidence type="ECO:0000313" key="6">
    <source>
        <dbReference type="EMBL" id="MYM70389.1"/>
    </source>
</evidence>
<keyword evidence="6" id="KW-0032">Aminotransferase</keyword>
<dbReference type="GO" id="GO:0000271">
    <property type="term" value="P:polysaccharide biosynthetic process"/>
    <property type="evidence" value="ECO:0007669"/>
    <property type="project" value="TreeGrafter"/>
</dbReference>
<comment type="similarity">
    <text evidence="2 5">Belongs to the DegT/DnrJ/EryC1 family.</text>
</comment>
<feature type="active site" description="Proton acceptor" evidence="3">
    <location>
        <position position="186"/>
    </location>
</feature>
<evidence type="ECO:0000256" key="4">
    <source>
        <dbReference type="PIRSR" id="PIRSR000390-2"/>
    </source>
</evidence>
<keyword evidence="1 4" id="KW-0663">Pyridoxal phosphate</keyword>
<dbReference type="GO" id="GO:0030170">
    <property type="term" value="F:pyridoxal phosphate binding"/>
    <property type="evidence" value="ECO:0007669"/>
    <property type="project" value="UniProtKB-ARBA"/>
</dbReference>
<protein>
    <submittedName>
        <fullName evidence="6">Aminotransferase class V-fold PLP-dependent enzyme</fullName>
    </submittedName>
</protein>